<organism evidence="3 4">
    <name type="scientific">Candidatus Schekmanbacteria bacterium RBG_16_38_10</name>
    <dbReference type="NCBI Taxonomy" id="1817879"/>
    <lineage>
        <taxon>Bacteria</taxon>
        <taxon>Candidatus Schekmaniibacteriota</taxon>
    </lineage>
</organism>
<dbReference type="InterPro" id="IPR005114">
    <property type="entry name" value="Helicase_assoc"/>
</dbReference>
<evidence type="ECO:0000313" key="4">
    <source>
        <dbReference type="Proteomes" id="UP000178797"/>
    </source>
</evidence>
<protein>
    <recommendedName>
        <fullName evidence="5">Helicase</fullName>
    </recommendedName>
</protein>
<evidence type="ECO:0008006" key="5">
    <source>
        <dbReference type="Google" id="ProtNLM"/>
    </source>
</evidence>
<dbReference type="Gene3D" id="6.10.140.530">
    <property type="match status" value="10"/>
</dbReference>
<dbReference type="SMART" id="SM00490">
    <property type="entry name" value="HELICc"/>
    <property type="match status" value="1"/>
</dbReference>
<feature type="domain" description="Helicase C-terminal" evidence="2">
    <location>
        <begin position="459"/>
        <end position="617"/>
    </location>
</feature>
<dbReference type="PROSITE" id="PS51192">
    <property type="entry name" value="HELICASE_ATP_BIND_1"/>
    <property type="match status" value="1"/>
</dbReference>
<dbReference type="EMBL" id="MGDE01000257">
    <property type="protein sequence ID" value="OGL42749.1"/>
    <property type="molecule type" value="Genomic_DNA"/>
</dbReference>
<dbReference type="InterPro" id="IPR014001">
    <property type="entry name" value="Helicase_ATP-bd"/>
</dbReference>
<evidence type="ECO:0000259" key="2">
    <source>
        <dbReference type="PROSITE" id="PS51194"/>
    </source>
</evidence>
<dbReference type="PROSITE" id="PS51194">
    <property type="entry name" value="HELICASE_CTER"/>
    <property type="match status" value="1"/>
</dbReference>
<dbReference type="PANTHER" id="PTHR33418">
    <property type="entry name" value="HELICASE-ASSOCIATED"/>
    <property type="match status" value="1"/>
</dbReference>
<dbReference type="Pfam" id="PF03457">
    <property type="entry name" value="HA"/>
    <property type="match status" value="10"/>
</dbReference>
<dbReference type="SUPFAM" id="SSF52540">
    <property type="entry name" value="P-loop containing nucleoside triphosphate hydrolases"/>
    <property type="match status" value="1"/>
</dbReference>
<dbReference type="PANTHER" id="PTHR33418:SF1">
    <property type="entry name" value="HELICASE-ASSOCIATED DOMAIN-CONTAINING PROTEIN"/>
    <property type="match status" value="1"/>
</dbReference>
<accession>A0A1F7RMG7</accession>
<dbReference type="Gene3D" id="3.40.50.300">
    <property type="entry name" value="P-loop containing nucleotide triphosphate hydrolases"/>
    <property type="match status" value="2"/>
</dbReference>
<dbReference type="GO" id="GO:0005524">
    <property type="term" value="F:ATP binding"/>
    <property type="evidence" value="ECO:0007669"/>
    <property type="project" value="InterPro"/>
</dbReference>
<evidence type="ECO:0000313" key="3">
    <source>
        <dbReference type="EMBL" id="OGL42749.1"/>
    </source>
</evidence>
<comment type="caution">
    <text evidence="3">The sequence shown here is derived from an EMBL/GenBank/DDBJ whole genome shotgun (WGS) entry which is preliminary data.</text>
</comment>
<dbReference type="InterPro" id="IPR006935">
    <property type="entry name" value="Helicase/UvrB_N"/>
</dbReference>
<dbReference type="Proteomes" id="UP000178797">
    <property type="component" value="Unassembled WGS sequence"/>
</dbReference>
<dbReference type="InterPro" id="IPR001650">
    <property type="entry name" value="Helicase_C-like"/>
</dbReference>
<dbReference type="CDD" id="cd18785">
    <property type="entry name" value="SF2_C"/>
    <property type="match status" value="1"/>
</dbReference>
<name>A0A1F7RMG7_9BACT</name>
<sequence length="1425" mass="166335">MQKVNLLNLSKGVSSWAELEAWIIALSSEQERGEAFEQFCKAYFCLDPVFQAEKVYRQNEITHTLRKKLGYPGIQDIGIDGLFVNNDGKLFAYQAKFRSDRNNTPTLRELSTFFTMSDKADWRITITNANRLPTSIDERTRHSRVLSDRLYSLDPDFFNRLRIYLEDQSINPPKRKIPNKTQQEVIDKALSYFRENTRGQLILPCGTGKTLASMWIAEKLKAQRILILIPSLALLSQTLREWAFNTSLTPFRYLCLCSDTTVDLGNDSPIEHLYEMNIPVTTDTETVSEFLKKNPSSPSILFTTYQSSKVLSTAAIKTGTTFDIAIFDEAHRTTGAKAGVWNIAIDDKNVPIKKRLFMTATPRIYAPHIVKKAEDEDVLICSMGDTSIYGKPFYEMTFGDAIERGHITDYKIVVICVTDSEVKEIIQRGGRVVTDDEHEWDAKAFAKRVALIKGINKYSLKRVFTFHSRVNGAKAFTDTKTPYGIEKVFSMILPDNAKQVKAFHVNGTMSSGIRSSLLKEFEQAEIGIMSNARCLTEGVDIPDVDTVAFIDPKRSLIDIVQATGRAMRKAEWKERGYIFIPVIVDENADPEQFIESSDFDTVWQVLQAMVDQDQRLTDVVSQLRIMQGKGEEGTQAWKDAMNEYAEKVEFFNLPTRIDKTRFINTLQTKTVEVIGKSWDFWYGLTLRYKEELGDANVPGDYQGFPLGRWQVGQRQSYKKDRLSPYRIQRLEEIGFMWSPHNEAFEKGFNETLKYKERFGEANAPQSYKTENGFRLGTWQDAHRGKYRKGEMTKHRIKRFEAIGFKWTLMDEAFEQGFQETLKYKEQFGDPYVPKNYKTLEGFPLGSWQHAQRQMYRKGKMLPERIKRFKDIGYDWYRHKKSLDAAFERGFQETLKYKEQFGEANAPYEYTTSEGFKLGQWQTDQRQFHKKGKISKDRIQKLQEVGFKWYRYEELLDEKFNKGFHESMKFRQQFGNPNAPQGYKTPESYTLGSWQMSLRKFYKKGKLSPDRIKRLEEIDFKWAPKDEFMQESFDRGIRETLNYKKQFNDSNAPNIYKTQKGYPLGQWQVNIRQKYKRSQLSPDRIKILEEIGFKWEFREEAFEKGFQETLRYKDQFKSPHAPNKYLTTDGYKLGTWQSEQRVKYRNSKLSSDKIQRLEDIGFKWYIYEEFRVAAFEKGFQETLKYNEQYGNPNAPKNYKTEEGYLLGSWQVNQRQFYKRGKLSESNIHLLEKIGFKWNTKKAAFERGVQETLKYKEQFGDPNAPKNYKMPEKYPLGAWQNTQRVFYKKGTLSPERIKRLEGIGFKWDHYDDNLKTAFETGFKETLKYLKQWGHPNAPRKYVTPNGFNLGNWHGMLRQKFKKAALSDSQIERLTKIGFEWDPHGAAFKKGIQGTISYKEQFSKPNAPNGYVTPEGFNLGSWQAVQIY</sequence>
<dbReference type="GO" id="GO:0016787">
    <property type="term" value="F:hydrolase activity"/>
    <property type="evidence" value="ECO:0007669"/>
    <property type="project" value="InterPro"/>
</dbReference>
<dbReference type="Pfam" id="PF00271">
    <property type="entry name" value="Helicase_C"/>
    <property type="match status" value="1"/>
</dbReference>
<dbReference type="GO" id="GO:0003677">
    <property type="term" value="F:DNA binding"/>
    <property type="evidence" value="ECO:0007669"/>
    <property type="project" value="InterPro"/>
</dbReference>
<feature type="domain" description="Helicase ATP-binding" evidence="1">
    <location>
        <begin position="190"/>
        <end position="380"/>
    </location>
</feature>
<gene>
    <name evidence="3" type="ORF">A2W05_02625</name>
</gene>
<dbReference type="SMART" id="SM00487">
    <property type="entry name" value="DEXDc"/>
    <property type="match status" value="1"/>
</dbReference>
<reference evidence="3 4" key="1">
    <citation type="journal article" date="2016" name="Nat. Commun.">
        <title>Thousands of microbial genomes shed light on interconnected biogeochemical processes in an aquifer system.</title>
        <authorList>
            <person name="Anantharaman K."/>
            <person name="Brown C.T."/>
            <person name="Hug L.A."/>
            <person name="Sharon I."/>
            <person name="Castelle C.J."/>
            <person name="Probst A.J."/>
            <person name="Thomas B.C."/>
            <person name="Singh A."/>
            <person name="Wilkins M.J."/>
            <person name="Karaoz U."/>
            <person name="Brodie E.L."/>
            <person name="Williams K.H."/>
            <person name="Hubbard S.S."/>
            <person name="Banfield J.F."/>
        </authorList>
    </citation>
    <scope>NUCLEOTIDE SEQUENCE [LARGE SCALE GENOMIC DNA]</scope>
</reference>
<proteinExistence type="predicted"/>
<evidence type="ECO:0000259" key="1">
    <source>
        <dbReference type="PROSITE" id="PS51192"/>
    </source>
</evidence>
<dbReference type="Pfam" id="PF04851">
    <property type="entry name" value="ResIII"/>
    <property type="match status" value="1"/>
</dbReference>
<dbReference type="InterPro" id="IPR027417">
    <property type="entry name" value="P-loop_NTPase"/>
</dbReference>